<dbReference type="EMBL" id="CM001218">
    <property type="protein sequence ID" value="AES66085.1"/>
    <property type="molecule type" value="Genomic_DNA"/>
</dbReference>
<dbReference type="EMBL" id="PSQE01000002">
    <property type="protein sequence ID" value="RHN74334.1"/>
    <property type="molecule type" value="Genomic_DNA"/>
</dbReference>
<dbReference type="EnsemblPlants" id="AES66085">
    <property type="protein sequence ID" value="AES66085"/>
    <property type="gene ID" value="MTR_2g062350"/>
</dbReference>
<keyword evidence="3" id="KW-0611">Plant defense</keyword>
<accession>A2Q3B5</accession>
<gene>
    <name evidence="8" type="primary">11444494</name>
    <name evidence="6" type="ordered locus">MTR_2g062350</name>
    <name evidence="5" type="ORF">MtrDRAFT_AC155880g14v2</name>
    <name evidence="7" type="ORF">MtrunA17_Chr2g0309141</name>
</gene>
<evidence type="ECO:0000313" key="8">
    <source>
        <dbReference type="EnsemblPlants" id="AES66085"/>
    </source>
</evidence>
<dbReference type="AlphaFoldDB" id="A2Q3B5"/>
<reference evidence="6 9" key="3">
    <citation type="journal article" date="2011" name="Nature">
        <title>The Medicago genome provides insight into the evolution of rhizobial symbioses.</title>
        <authorList>
            <person name="Young N.D."/>
            <person name="Debelle F."/>
            <person name="Oldroyd G.E."/>
            <person name="Geurts R."/>
            <person name="Cannon S.B."/>
            <person name="Udvardi M.K."/>
            <person name="Benedito V.A."/>
            <person name="Mayer K.F."/>
            <person name="Gouzy J."/>
            <person name="Schoof H."/>
            <person name="Van de Peer Y."/>
            <person name="Proost S."/>
            <person name="Cook D.R."/>
            <person name="Meyers B.C."/>
            <person name="Spannagl M."/>
            <person name="Cheung F."/>
            <person name="De Mita S."/>
            <person name="Krishnakumar V."/>
            <person name="Gundlach H."/>
            <person name="Zhou S."/>
            <person name="Mudge J."/>
            <person name="Bharti A.K."/>
            <person name="Murray J.D."/>
            <person name="Naoumkina M.A."/>
            <person name="Rosen B."/>
            <person name="Silverstein K.A."/>
            <person name="Tang H."/>
            <person name="Rombauts S."/>
            <person name="Zhao P.X."/>
            <person name="Zhou P."/>
            <person name="Barbe V."/>
            <person name="Bardou P."/>
            <person name="Bechner M."/>
            <person name="Bellec A."/>
            <person name="Berger A."/>
            <person name="Berges H."/>
            <person name="Bidwell S."/>
            <person name="Bisseling T."/>
            <person name="Choisne N."/>
            <person name="Couloux A."/>
            <person name="Denny R."/>
            <person name="Deshpande S."/>
            <person name="Dai X."/>
            <person name="Doyle J.J."/>
            <person name="Dudez A.M."/>
            <person name="Farmer A.D."/>
            <person name="Fouteau S."/>
            <person name="Franken C."/>
            <person name="Gibelin C."/>
            <person name="Gish J."/>
            <person name="Goldstein S."/>
            <person name="Gonzalez A.J."/>
            <person name="Green P.J."/>
            <person name="Hallab A."/>
            <person name="Hartog M."/>
            <person name="Hua A."/>
            <person name="Humphray S.J."/>
            <person name="Jeong D.H."/>
            <person name="Jing Y."/>
            <person name="Jocker A."/>
            <person name="Kenton S.M."/>
            <person name="Kim D.J."/>
            <person name="Klee K."/>
            <person name="Lai H."/>
            <person name="Lang C."/>
            <person name="Lin S."/>
            <person name="Macmil S.L."/>
            <person name="Magdelenat G."/>
            <person name="Matthews L."/>
            <person name="McCorrison J."/>
            <person name="Monaghan E.L."/>
            <person name="Mun J.H."/>
            <person name="Najar F.Z."/>
            <person name="Nicholson C."/>
            <person name="Noirot C."/>
            <person name="O'Bleness M."/>
            <person name="Paule C.R."/>
            <person name="Poulain J."/>
            <person name="Prion F."/>
            <person name="Qin B."/>
            <person name="Qu C."/>
            <person name="Retzel E.F."/>
            <person name="Riddle C."/>
            <person name="Sallet E."/>
            <person name="Samain S."/>
            <person name="Samson N."/>
            <person name="Sanders I."/>
            <person name="Saurat O."/>
            <person name="Scarpelli C."/>
            <person name="Schiex T."/>
            <person name="Segurens B."/>
            <person name="Severin A.J."/>
            <person name="Sherrier D.J."/>
            <person name="Shi R."/>
            <person name="Sims S."/>
            <person name="Singer S.R."/>
            <person name="Sinharoy S."/>
            <person name="Sterck L."/>
            <person name="Viollet A."/>
            <person name="Wang B.B."/>
            <person name="Wang K."/>
            <person name="Wang M."/>
            <person name="Wang X."/>
            <person name="Warfsmann J."/>
            <person name="Weissenbach J."/>
            <person name="White D.D."/>
            <person name="White J.D."/>
            <person name="Wiley G.B."/>
            <person name="Wincker P."/>
            <person name="Xing Y."/>
            <person name="Yang L."/>
            <person name="Yao Z."/>
            <person name="Ying F."/>
            <person name="Zhai J."/>
            <person name="Zhou L."/>
            <person name="Zuber A."/>
            <person name="Denarie J."/>
            <person name="Dixon R.A."/>
            <person name="May G.D."/>
            <person name="Schwartz D.C."/>
            <person name="Rogers J."/>
            <person name="Quetier F."/>
            <person name="Town C.D."/>
            <person name="Roe B.A."/>
        </authorList>
    </citation>
    <scope>NUCLEOTIDE SEQUENCE [LARGE SCALE GENOMIC DNA]</scope>
    <source>
        <strain evidence="6">A17</strain>
        <strain evidence="8 9">cv. Jemalong A17</strain>
    </source>
</reference>
<feature type="domain" description="Disease resistance N-terminal" evidence="4">
    <location>
        <begin position="12"/>
        <end position="88"/>
    </location>
</feature>
<reference evidence="7" key="6">
    <citation type="journal article" date="2018" name="Nat. Plants">
        <title>Whole-genome landscape of Medicago truncatula symbiotic genes.</title>
        <authorList>
            <person name="Pecrix Y."/>
            <person name="Gamas P."/>
            <person name="Carrere S."/>
        </authorList>
    </citation>
    <scope>NUCLEOTIDE SEQUENCE</scope>
    <source>
        <tissue evidence="7">Leaves</tissue>
    </source>
</reference>
<sequence>MADSFLFDIADSLLEKLASYAHEDLQGIKDTLSIVKCVLLDAEDKKERNHGLREWLKQIQDICYNAEDVFDDVECQNSRNQLVQASGSKRMKVGHFFSLPFFRLRIAHRIKDVRDRLDKVVADGNKFGLERMDFVVEKREMTYSHVVL</sequence>
<dbReference type="Proteomes" id="UP000002051">
    <property type="component" value="Chromosome 2"/>
</dbReference>
<dbReference type="Gene3D" id="1.20.5.4130">
    <property type="match status" value="1"/>
</dbReference>
<dbReference type="Proteomes" id="UP000265566">
    <property type="component" value="Chromosome 2"/>
</dbReference>
<evidence type="ECO:0000259" key="4">
    <source>
        <dbReference type="Pfam" id="PF18052"/>
    </source>
</evidence>
<evidence type="ECO:0000313" key="7">
    <source>
        <dbReference type="EMBL" id="RHN74334.1"/>
    </source>
</evidence>
<reference evidence="6 9" key="4">
    <citation type="journal article" date="2014" name="BMC Genomics">
        <title>An improved genome release (version Mt4.0) for the model legume Medicago truncatula.</title>
        <authorList>
            <person name="Tang H."/>
            <person name="Krishnakumar V."/>
            <person name="Bidwell S."/>
            <person name="Rosen B."/>
            <person name="Chan A."/>
            <person name="Zhou S."/>
            <person name="Gentzbittel L."/>
            <person name="Childs K.L."/>
            <person name="Yandell M."/>
            <person name="Gundlach H."/>
            <person name="Mayer K.F."/>
            <person name="Schwartz D.C."/>
            <person name="Town C.D."/>
        </authorList>
    </citation>
    <scope>GENOME REANNOTATION</scope>
    <source>
        <strain evidence="8 9">cv. Jemalong A17</strain>
    </source>
</reference>
<keyword evidence="1" id="KW-0677">Repeat</keyword>
<dbReference type="KEGG" id="mtr:11444494"/>
<protein>
    <submittedName>
        <fullName evidence="6">Disease resistance protein (CC-NBS-LRR class) family protein, putative</fullName>
    </submittedName>
    <submittedName>
        <fullName evidence="5">Putative CC-NBS-LRR resistance protein, related</fullName>
    </submittedName>
</protein>
<dbReference type="Pfam" id="PF18052">
    <property type="entry name" value="Rx_N"/>
    <property type="match status" value="1"/>
</dbReference>
<evidence type="ECO:0000256" key="1">
    <source>
        <dbReference type="ARBA" id="ARBA00022737"/>
    </source>
</evidence>
<dbReference type="EMBL" id="AC155880">
    <property type="protein sequence ID" value="ABN08115.1"/>
    <property type="molecule type" value="Genomic_DNA"/>
</dbReference>
<organism evidence="5">
    <name type="scientific">Medicago truncatula</name>
    <name type="common">Barrel medic</name>
    <name type="synonym">Medicago tribuloides</name>
    <dbReference type="NCBI Taxonomy" id="3880"/>
    <lineage>
        <taxon>Eukaryota</taxon>
        <taxon>Viridiplantae</taxon>
        <taxon>Streptophyta</taxon>
        <taxon>Embryophyta</taxon>
        <taxon>Tracheophyta</taxon>
        <taxon>Spermatophyta</taxon>
        <taxon>Magnoliopsida</taxon>
        <taxon>eudicotyledons</taxon>
        <taxon>Gunneridae</taxon>
        <taxon>Pentapetalae</taxon>
        <taxon>rosids</taxon>
        <taxon>fabids</taxon>
        <taxon>Fabales</taxon>
        <taxon>Fabaceae</taxon>
        <taxon>Papilionoideae</taxon>
        <taxon>50 kb inversion clade</taxon>
        <taxon>NPAAA clade</taxon>
        <taxon>Hologalegina</taxon>
        <taxon>IRL clade</taxon>
        <taxon>Trifolieae</taxon>
        <taxon>Medicago</taxon>
    </lineage>
</organism>
<dbReference type="PaxDb" id="3880-AES66085"/>
<evidence type="ECO:0000313" key="5">
    <source>
        <dbReference type="EMBL" id="ABN08115.1"/>
    </source>
</evidence>
<dbReference type="eggNOG" id="ENOG502S6V4">
    <property type="taxonomic scope" value="Eukaryota"/>
</dbReference>
<evidence type="ECO:0000313" key="9">
    <source>
        <dbReference type="Proteomes" id="UP000002051"/>
    </source>
</evidence>
<evidence type="ECO:0000256" key="3">
    <source>
        <dbReference type="ARBA" id="ARBA00022821"/>
    </source>
</evidence>
<name>A2Q3B5_MEDTR</name>
<dbReference type="InterPro" id="IPR038005">
    <property type="entry name" value="RX-like_CC"/>
</dbReference>
<reference evidence="8" key="5">
    <citation type="submission" date="2015-04" db="UniProtKB">
        <authorList>
            <consortium name="EnsemblPlants"/>
        </authorList>
    </citation>
    <scope>IDENTIFICATION</scope>
    <source>
        <strain evidence="8">cv. Jemalong A17</strain>
    </source>
</reference>
<dbReference type="GO" id="GO:0006952">
    <property type="term" value="P:defense response"/>
    <property type="evidence" value="ECO:0007669"/>
    <property type="project" value="UniProtKB-KW"/>
</dbReference>
<dbReference type="Gramene" id="rna10375">
    <property type="protein sequence ID" value="RHN74334.1"/>
    <property type="gene ID" value="gene10375"/>
</dbReference>
<evidence type="ECO:0000313" key="6">
    <source>
        <dbReference type="EMBL" id="AES66085.1"/>
    </source>
</evidence>
<dbReference type="OMA" id="FFRLRIA"/>
<dbReference type="InterPro" id="IPR041118">
    <property type="entry name" value="Rx_N"/>
</dbReference>
<keyword evidence="2" id="KW-0547">Nucleotide-binding</keyword>
<dbReference type="HOGENOM" id="CLU_000837_20_0_1"/>
<keyword evidence="9" id="KW-1185">Reference proteome</keyword>
<dbReference type="GO" id="GO:0000166">
    <property type="term" value="F:nucleotide binding"/>
    <property type="evidence" value="ECO:0007669"/>
    <property type="project" value="UniProtKB-KW"/>
</dbReference>
<reference evidence="5" key="2">
    <citation type="submission" date="2007-03" db="EMBL/GenBank/DDBJ databases">
        <authorList>
            <consortium name="The International Medicago Genome Annotation Group"/>
        </authorList>
    </citation>
    <scope>NUCLEOTIDE SEQUENCE</scope>
</reference>
<reference evidence="5" key="1">
    <citation type="submission" date="2005-04" db="EMBL/GenBank/DDBJ databases">
        <authorList>
            <person name="Town C.D."/>
        </authorList>
    </citation>
    <scope>NUCLEOTIDE SEQUENCE</scope>
</reference>
<proteinExistence type="predicted"/>
<dbReference type="STRING" id="3880.A2Q3B5"/>
<dbReference type="OrthoDB" id="1431893at2759"/>
<dbReference type="CDD" id="cd14798">
    <property type="entry name" value="RX-CC_like"/>
    <property type="match status" value="1"/>
</dbReference>
<evidence type="ECO:0000256" key="2">
    <source>
        <dbReference type="ARBA" id="ARBA00022741"/>
    </source>
</evidence>